<keyword evidence="1" id="KW-0732">Signal</keyword>
<dbReference type="RefSeq" id="WP_109415399.1">
    <property type="nucleotide sequence ID" value="NZ_QEAS01000006.1"/>
</dbReference>
<proteinExistence type="predicted"/>
<evidence type="ECO:0000313" key="4">
    <source>
        <dbReference type="Proteomes" id="UP000245647"/>
    </source>
</evidence>
<feature type="domain" description="Outer membrane protein beta-barrel" evidence="2">
    <location>
        <begin position="18"/>
        <end position="171"/>
    </location>
</feature>
<evidence type="ECO:0000256" key="1">
    <source>
        <dbReference type="SAM" id="SignalP"/>
    </source>
</evidence>
<organism evidence="3 4">
    <name type="scientific">Pararcticibacter amylolyticus</name>
    <dbReference type="NCBI Taxonomy" id="2173175"/>
    <lineage>
        <taxon>Bacteria</taxon>
        <taxon>Pseudomonadati</taxon>
        <taxon>Bacteroidota</taxon>
        <taxon>Sphingobacteriia</taxon>
        <taxon>Sphingobacteriales</taxon>
        <taxon>Sphingobacteriaceae</taxon>
        <taxon>Pararcticibacter</taxon>
    </lineage>
</organism>
<dbReference type="Pfam" id="PF13568">
    <property type="entry name" value="OMP_b-brl_2"/>
    <property type="match status" value="1"/>
</dbReference>
<sequence>MKKTLLGLLLLVATGSAFSQETKFGLKAGVNFANLSFSGDGESVSPSSLTSFHFQGYADFPVSPALSIQPGLGLSGKGAKEDEAKINLMYLDIPVNAVAKFPVSTLGKFFIGAGPYAGIKLSEKYSLDGEEAETEEDSFKSADFGLNFLGGLEINNGLTFNVGYGLGLANVVKDSPDGYSVKNKVFTISVGFLF</sequence>
<dbReference type="OrthoDB" id="1150878at2"/>
<accession>A0A2U2PHZ1</accession>
<dbReference type="InterPro" id="IPR025665">
    <property type="entry name" value="Beta-barrel_OMP_2"/>
</dbReference>
<gene>
    <name evidence="3" type="ORF">DDR33_08785</name>
</gene>
<feature type="signal peptide" evidence="1">
    <location>
        <begin position="1"/>
        <end position="19"/>
    </location>
</feature>
<name>A0A2U2PHZ1_9SPHI</name>
<feature type="chain" id="PRO_5015682421" description="Outer membrane protein beta-barrel domain-containing protein" evidence="1">
    <location>
        <begin position="20"/>
        <end position="194"/>
    </location>
</feature>
<reference evidence="3 4" key="1">
    <citation type="submission" date="2018-04" db="EMBL/GenBank/DDBJ databases">
        <title>Pedobacter chongqingensis sp. nov., isolated from a rottenly hemp rope.</title>
        <authorList>
            <person name="Cai Y."/>
        </authorList>
    </citation>
    <scope>NUCLEOTIDE SEQUENCE [LARGE SCALE GENOMIC DNA]</scope>
    <source>
        <strain evidence="3 4">FJ4-8</strain>
    </source>
</reference>
<evidence type="ECO:0000313" key="3">
    <source>
        <dbReference type="EMBL" id="PWG81015.1"/>
    </source>
</evidence>
<keyword evidence="4" id="KW-1185">Reference proteome</keyword>
<evidence type="ECO:0000259" key="2">
    <source>
        <dbReference type="Pfam" id="PF13568"/>
    </source>
</evidence>
<comment type="caution">
    <text evidence="3">The sequence shown here is derived from an EMBL/GenBank/DDBJ whole genome shotgun (WGS) entry which is preliminary data.</text>
</comment>
<protein>
    <recommendedName>
        <fullName evidence="2">Outer membrane protein beta-barrel domain-containing protein</fullName>
    </recommendedName>
</protein>
<dbReference type="Proteomes" id="UP000245647">
    <property type="component" value="Unassembled WGS sequence"/>
</dbReference>
<dbReference type="EMBL" id="QEAS01000006">
    <property type="protein sequence ID" value="PWG81015.1"/>
    <property type="molecule type" value="Genomic_DNA"/>
</dbReference>
<dbReference type="AlphaFoldDB" id="A0A2U2PHZ1"/>